<evidence type="ECO:0000256" key="8">
    <source>
        <dbReference type="ARBA" id="ARBA00022741"/>
    </source>
</evidence>
<dbReference type="GO" id="GO:0043531">
    <property type="term" value="F:ADP binding"/>
    <property type="evidence" value="ECO:0007669"/>
    <property type="project" value="InterPro"/>
</dbReference>
<dbReference type="OrthoDB" id="910423at2759"/>
<evidence type="ECO:0000256" key="11">
    <source>
        <dbReference type="SAM" id="MobiDB-lite"/>
    </source>
</evidence>
<keyword evidence="4" id="KW-0963">Cytoplasm</keyword>
<evidence type="ECO:0000256" key="9">
    <source>
        <dbReference type="ARBA" id="ARBA00022821"/>
    </source>
</evidence>
<dbReference type="Pfam" id="PF23559">
    <property type="entry name" value="WHD_DRP"/>
    <property type="match status" value="1"/>
</dbReference>
<protein>
    <submittedName>
        <fullName evidence="14">Late blight resistance homolog R1B-17</fullName>
    </submittedName>
</protein>
<dbReference type="InterPro" id="IPR032675">
    <property type="entry name" value="LRR_dom_sf"/>
</dbReference>
<evidence type="ECO:0000313" key="14">
    <source>
        <dbReference type="EMBL" id="CAA2981914.1"/>
    </source>
</evidence>
<gene>
    <name evidence="14" type="ORF">OLEA9_A056952</name>
</gene>
<comment type="subcellular location">
    <subcellularLocation>
        <location evidence="2">Cytoplasm</location>
    </subcellularLocation>
</comment>
<dbReference type="InterPro" id="IPR002182">
    <property type="entry name" value="NB-ARC"/>
</dbReference>
<dbReference type="PRINTS" id="PR00364">
    <property type="entry name" value="DISEASERSIST"/>
</dbReference>
<dbReference type="Gene3D" id="3.80.10.10">
    <property type="entry name" value="Ribonuclease Inhibitor"/>
    <property type="match status" value="1"/>
</dbReference>
<feature type="domain" description="Disease resistance protein winged helix" evidence="13">
    <location>
        <begin position="255"/>
        <end position="325"/>
    </location>
</feature>
<dbReference type="InterPro" id="IPR027417">
    <property type="entry name" value="P-loop_NTPase"/>
</dbReference>
<dbReference type="SUPFAM" id="SSF52540">
    <property type="entry name" value="P-loop containing nucleoside triphosphate hydrolases"/>
    <property type="match status" value="1"/>
</dbReference>
<dbReference type="Gramene" id="OE9A056952T1">
    <property type="protein sequence ID" value="OE9A056952C1"/>
    <property type="gene ID" value="OE9A056952"/>
</dbReference>
<comment type="caution">
    <text evidence="14">The sequence shown here is derived from an EMBL/GenBank/DDBJ whole genome shotgun (WGS) entry which is preliminary data.</text>
</comment>
<dbReference type="EMBL" id="CACTIH010003683">
    <property type="protein sequence ID" value="CAA2981914.1"/>
    <property type="molecule type" value="Genomic_DNA"/>
</dbReference>
<evidence type="ECO:0000256" key="6">
    <source>
        <dbReference type="ARBA" id="ARBA00022667"/>
    </source>
</evidence>
<dbReference type="Gene3D" id="3.40.50.300">
    <property type="entry name" value="P-loop containing nucleotide triphosphate hydrolases"/>
    <property type="match status" value="1"/>
</dbReference>
<keyword evidence="5" id="KW-0433">Leucine-rich repeat</keyword>
<accession>A0A8S0RQW3</accession>
<keyword evidence="7" id="KW-0677">Repeat</keyword>
<dbReference type="GO" id="GO:0005737">
    <property type="term" value="C:cytoplasm"/>
    <property type="evidence" value="ECO:0007669"/>
    <property type="project" value="UniProtKB-SubCell"/>
</dbReference>
<dbReference type="SUPFAM" id="SSF52047">
    <property type="entry name" value="RNI-like"/>
    <property type="match status" value="1"/>
</dbReference>
<keyword evidence="10" id="KW-0067">ATP-binding</keyword>
<organism evidence="14 15">
    <name type="scientific">Olea europaea subsp. europaea</name>
    <dbReference type="NCBI Taxonomy" id="158383"/>
    <lineage>
        <taxon>Eukaryota</taxon>
        <taxon>Viridiplantae</taxon>
        <taxon>Streptophyta</taxon>
        <taxon>Embryophyta</taxon>
        <taxon>Tracheophyta</taxon>
        <taxon>Spermatophyta</taxon>
        <taxon>Magnoliopsida</taxon>
        <taxon>eudicotyledons</taxon>
        <taxon>Gunneridae</taxon>
        <taxon>Pentapetalae</taxon>
        <taxon>asterids</taxon>
        <taxon>lamiids</taxon>
        <taxon>Lamiales</taxon>
        <taxon>Oleaceae</taxon>
        <taxon>Oleeae</taxon>
        <taxon>Olea</taxon>
    </lineage>
</organism>
<proteinExistence type="inferred from homology"/>
<reference evidence="14 15" key="1">
    <citation type="submission" date="2019-12" db="EMBL/GenBank/DDBJ databases">
        <authorList>
            <person name="Alioto T."/>
            <person name="Alioto T."/>
            <person name="Gomez Garrido J."/>
        </authorList>
    </citation>
    <scope>NUCLEOTIDE SEQUENCE [LARGE SCALE GENOMIC DNA]</scope>
</reference>
<feature type="compositionally biased region" description="Polar residues" evidence="11">
    <location>
        <begin position="9"/>
        <end position="21"/>
    </location>
</feature>
<keyword evidence="15" id="KW-1185">Reference proteome</keyword>
<evidence type="ECO:0000256" key="1">
    <source>
        <dbReference type="ARBA" id="ARBA00002074"/>
    </source>
</evidence>
<keyword evidence="9" id="KW-0611">Plant defense</keyword>
<dbReference type="GO" id="GO:0005524">
    <property type="term" value="F:ATP binding"/>
    <property type="evidence" value="ECO:0007669"/>
    <property type="project" value="UniProtKB-KW"/>
</dbReference>
<dbReference type="FunFam" id="1.10.10.10:FF:000322">
    <property type="entry name" value="Probable disease resistance protein At1g63360"/>
    <property type="match status" value="1"/>
</dbReference>
<dbReference type="InterPro" id="IPR036388">
    <property type="entry name" value="WH-like_DNA-bd_sf"/>
</dbReference>
<dbReference type="InterPro" id="IPR044974">
    <property type="entry name" value="Disease_R_plants"/>
</dbReference>
<evidence type="ECO:0000256" key="5">
    <source>
        <dbReference type="ARBA" id="ARBA00022614"/>
    </source>
</evidence>
<evidence type="ECO:0000256" key="3">
    <source>
        <dbReference type="ARBA" id="ARBA00008894"/>
    </source>
</evidence>
<dbReference type="PANTHER" id="PTHR23155">
    <property type="entry name" value="DISEASE RESISTANCE PROTEIN RP"/>
    <property type="match status" value="1"/>
</dbReference>
<dbReference type="GO" id="GO:0009626">
    <property type="term" value="P:plant-type hypersensitive response"/>
    <property type="evidence" value="ECO:0007669"/>
    <property type="project" value="UniProtKB-KW"/>
</dbReference>
<evidence type="ECO:0000313" key="15">
    <source>
        <dbReference type="Proteomes" id="UP000594638"/>
    </source>
</evidence>
<dbReference type="Proteomes" id="UP000594638">
    <property type="component" value="Unassembled WGS sequence"/>
</dbReference>
<dbReference type="InterPro" id="IPR042197">
    <property type="entry name" value="Apaf_helical"/>
</dbReference>
<name>A0A8S0RQW3_OLEEU</name>
<comment type="function">
    <text evidence="1">Confers resistance to late blight (Phytophthora infestans) races carrying the avirulence gene Avr1. Resistance proteins guard the plant against pathogens that contain an appropriate avirulence protein via an indirect interaction with this avirulence protein. That triggers a defense system including the hypersensitive response, which restricts the pathogen growth.</text>
</comment>
<keyword evidence="6" id="KW-0381">Hypersensitive response</keyword>
<dbReference type="InterPro" id="IPR058922">
    <property type="entry name" value="WHD_DRP"/>
</dbReference>
<keyword evidence="8" id="KW-0547">Nucleotide-binding</keyword>
<dbReference type="Gene3D" id="1.10.8.430">
    <property type="entry name" value="Helical domain of apoptotic protease-activating factors"/>
    <property type="match status" value="1"/>
</dbReference>
<evidence type="ECO:0000256" key="7">
    <source>
        <dbReference type="ARBA" id="ARBA00022737"/>
    </source>
</evidence>
<dbReference type="PANTHER" id="PTHR23155:SF1152">
    <property type="entry name" value="AAA+ ATPASE DOMAIN-CONTAINING PROTEIN"/>
    <property type="match status" value="1"/>
</dbReference>
<evidence type="ECO:0000259" key="12">
    <source>
        <dbReference type="Pfam" id="PF00931"/>
    </source>
</evidence>
<feature type="domain" description="NB-ARC" evidence="12">
    <location>
        <begin position="27"/>
        <end position="159"/>
    </location>
</feature>
<evidence type="ECO:0000256" key="2">
    <source>
        <dbReference type="ARBA" id="ARBA00004496"/>
    </source>
</evidence>
<feature type="region of interest" description="Disordered" evidence="11">
    <location>
        <begin position="1"/>
        <end position="23"/>
    </location>
</feature>
<comment type="similarity">
    <text evidence="3">Belongs to the disease resistance NB-LRR family.</text>
</comment>
<dbReference type="Pfam" id="PF00931">
    <property type="entry name" value="NB-ARC"/>
    <property type="match status" value="1"/>
</dbReference>
<sequence>MVRVKNGSGEHNPQQKTSLPSKSAPHLMQIKDRLCNEQKSKLQIVPIVGMGGSGKTTLAMNVHGDSVVAHHFYIRAWVTLSQHYIVREVLLGLLDEIVVLTHENRYESNEKFVEYLYKSLKLKRYLIVVDDIWSTEASDGIKMLFPYDNNGSRIIFTTSWNLFHEKVFGQENCPPELKVIGQQIAKNCHGLPLSIVVIGGILSKENKTQDYWEHVAENLKSIDSSEKDGQCSGILNLSFKHLPTHLKACFLYMGVFPENYEIPVSRLIKLWVAEGFLKPEKPKNFDKVAEECLMELISRNLILVRRKGSDGKIKSYGIHDLLRELCMRIAHKENFFCVKSKYLHFVPEEATFMRRLSIHDDASYSPSEEDATVQSMSLRHYRWFLAKMPTVKKLGIHYNTTLWHVYDVHLQNLETLKIVSDSPTNSNFLRSITSAPRLKKITLERGRIGWEDMTIFGLLPNLEVLKLCNFAFIGPVWVPVDGEFPKLKFLHIWETDLEHWRADKTHFPRLEHLILWKCSKLVEIPLCIGEIEMLEIIEIDCSSSSVFKSA</sequence>
<dbReference type="AlphaFoldDB" id="A0A8S0RQW3"/>
<dbReference type="Gene3D" id="1.10.10.10">
    <property type="entry name" value="Winged helix-like DNA-binding domain superfamily/Winged helix DNA-binding domain"/>
    <property type="match status" value="1"/>
</dbReference>
<evidence type="ECO:0000256" key="10">
    <source>
        <dbReference type="ARBA" id="ARBA00022840"/>
    </source>
</evidence>
<evidence type="ECO:0000256" key="4">
    <source>
        <dbReference type="ARBA" id="ARBA00022490"/>
    </source>
</evidence>
<evidence type="ECO:0000259" key="13">
    <source>
        <dbReference type="Pfam" id="PF23559"/>
    </source>
</evidence>